<dbReference type="EMBL" id="KZ858963">
    <property type="protein sequence ID" value="RDW27407.1"/>
    <property type="molecule type" value="Genomic_DNA"/>
</dbReference>
<feature type="region of interest" description="Disordered" evidence="1">
    <location>
        <begin position="166"/>
        <end position="204"/>
    </location>
</feature>
<gene>
    <name evidence="3" type="ORF">B0I71DRAFT_157709</name>
</gene>
<evidence type="ECO:0000256" key="2">
    <source>
        <dbReference type="SAM" id="SignalP"/>
    </source>
</evidence>
<feature type="region of interest" description="Disordered" evidence="1">
    <location>
        <begin position="45"/>
        <end position="141"/>
    </location>
</feature>
<keyword evidence="2" id="KW-0732">Signal</keyword>
<name>A0A371CAR9_YARLL</name>
<feature type="signal peptide" evidence="2">
    <location>
        <begin position="1"/>
        <end position="17"/>
    </location>
</feature>
<dbReference type="OrthoDB" id="10395699at2759"/>
<organism evidence="3 4">
    <name type="scientific">Yarrowia lipolytica</name>
    <name type="common">Candida lipolytica</name>
    <dbReference type="NCBI Taxonomy" id="4952"/>
    <lineage>
        <taxon>Eukaryota</taxon>
        <taxon>Fungi</taxon>
        <taxon>Dikarya</taxon>
        <taxon>Ascomycota</taxon>
        <taxon>Saccharomycotina</taxon>
        <taxon>Dipodascomycetes</taxon>
        <taxon>Dipodascales</taxon>
        <taxon>Dipodascales incertae sedis</taxon>
        <taxon>Yarrowia</taxon>
    </lineage>
</organism>
<sequence>MKFTALAIAAFAAVAVAQDDGGLDALKSQYPQYFSGVTSLSVPAQYQTAVPQQPQQPAPAPQQSQAPAPAPAPQQPSQAPAPAPSQQQPTQAPAPAPAPAPSQGGNNGGYQLPPNFSSLLTQGGAPEPTKAGGYQLPPNFSSLLTMKQEPEPTKAAGYQLPPNFSSLLPKIPDSPSEADVTGQGNVPLVVPSATPLADGQKGDENFGELQSLFGSFSGNLDKVQE</sequence>
<feature type="chain" id="PRO_5043736179" evidence="2">
    <location>
        <begin position="18"/>
        <end position="225"/>
    </location>
</feature>
<proteinExistence type="predicted"/>
<accession>A0A371CAR9</accession>
<protein>
    <submittedName>
        <fullName evidence="3">Uncharacterized protein</fullName>
    </submittedName>
</protein>
<evidence type="ECO:0000313" key="4">
    <source>
        <dbReference type="Proteomes" id="UP000256601"/>
    </source>
</evidence>
<evidence type="ECO:0000256" key="1">
    <source>
        <dbReference type="SAM" id="MobiDB-lite"/>
    </source>
</evidence>
<dbReference type="Proteomes" id="UP000256601">
    <property type="component" value="Unassembled WGS sequence"/>
</dbReference>
<dbReference type="AlphaFoldDB" id="A0A371CAR9"/>
<evidence type="ECO:0000313" key="3">
    <source>
        <dbReference type="EMBL" id="RDW27407.1"/>
    </source>
</evidence>
<reference evidence="3 4" key="1">
    <citation type="submission" date="2018-07" db="EMBL/GenBank/DDBJ databases">
        <title>Draft Genome Assemblies for Five Robust Yarrowia lipolytica Strains Exhibiting High Lipid Production and Pentose Sugar Utilization and Sugar Alcohol Secretion from Undetoxified Lignocellulosic Biomass Hydrolysates.</title>
        <authorList>
            <consortium name="DOE Joint Genome Institute"/>
            <person name="Walker C."/>
            <person name="Ryu S."/>
            <person name="Na H."/>
            <person name="Zane M."/>
            <person name="LaButti K."/>
            <person name="Lipzen A."/>
            <person name="Haridas S."/>
            <person name="Barry K."/>
            <person name="Grigoriev I.V."/>
            <person name="Quarterman J."/>
            <person name="Slininger P."/>
            <person name="Dien B."/>
            <person name="Trinh C.T."/>
        </authorList>
    </citation>
    <scope>NUCLEOTIDE SEQUENCE [LARGE SCALE GENOMIC DNA]</scope>
    <source>
        <strain evidence="3 4">YB392</strain>
    </source>
</reference>
<dbReference type="VEuPathDB" id="FungiDB:YALI0_D04576g"/>
<feature type="compositionally biased region" description="Pro residues" evidence="1">
    <location>
        <begin position="68"/>
        <end position="83"/>
    </location>
</feature>